<name>A0ABR3L883_9TELE</name>
<comment type="caution">
    <text evidence="1">The sequence shown here is derived from an EMBL/GenBank/DDBJ whole genome shotgun (WGS) entry which is preliminary data.</text>
</comment>
<dbReference type="EMBL" id="JAYMGO010000024">
    <property type="protein sequence ID" value="KAL1249028.1"/>
    <property type="molecule type" value="Genomic_DNA"/>
</dbReference>
<evidence type="ECO:0000313" key="1">
    <source>
        <dbReference type="EMBL" id="KAL1249028.1"/>
    </source>
</evidence>
<organism evidence="1 2">
    <name type="scientific">Cirrhinus molitorella</name>
    <name type="common">mud carp</name>
    <dbReference type="NCBI Taxonomy" id="172907"/>
    <lineage>
        <taxon>Eukaryota</taxon>
        <taxon>Metazoa</taxon>
        <taxon>Chordata</taxon>
        <taxon>Craniata</taxon>
        <taxon>Vertebrata</taxon>
        <taxon>Euteleostomi</taxon>
        <taxon>Actinopterygii</taxon>
        <taxon>Neopterygii</taxon>
        <taxon>Teleostei</taxon>
        <taxon>Ostariophysi</taxon>
        <taxon>Cypriniformes</taxon>
        <taxon>Cyprinidae</taxon>
        <taxon>Labeoninae</taxon>
        <taxon>Labeonini</taxon>
        <taxon>Cirrhinus</taxon>
    </lineage>
</organism>
<accession>A0ABR3L883</accession>
<reference evidence="1 2" key="1">
    <citation type="submission" date="2023-09" db="EMBL/GenBank/DDBJ databases">
        <authorList>
            <person name="Wang M."/>
        </authorList>
    </citation>
    <scope>NUCLEOTIDE SEQUENCE [LARGE SCALE GENOMIC DNA]</scope>
    <source>
        <strain evidence="1">GT-2023</strain>
        <tissue evidence="1">Liver</tissue>
    </source>
</reference>
<dbReference type="Proteomes" id="UP001558613">
    <property type="component" value="Unassembled WGS sequence"/>
</dbReference>
<gene>
    <name evidence="1" type="ORF">QQF64_022346</name>
</gene>
<proteinExistence type="predicted"/>
<sequence length="108" mass="12371">MPRVFSLPSSRPHLKLDVKFTVGLPTSLFSHLLDRAGPLLPPFALYWHFRDCGDVRIYLLSGGLTYPPSCNEAYTWTRDPYMDTRADFIAPGCLDRDCVNVDRLVRLR</sequence>
<evidence type="ECO:0000313" key="2">
    <source>
        <dbReference type="Proteomes" id="UP001558613"/>
    </source>
</evidence>
<keyword evidence="2" id="KW-1185">Reference proteome</keyword>
<protein>
    <submittedName>
        <fullName evidence="1">Uncharacterized protein</fullName>
    </submittedName>
</protein>